<sequence>MTCVRTTSPEQARQRLTERIAQFQAERAQRLASPPVQAQAAPSAR</sequence>
<feature type="compositionally biased region" description="Low complexity" evidence="1">
    <location>
        <begin position="32"/>
        <end position="45"/>
    </location>
</feature>
<dbReference type="RefSeq" id="WP_176860755.1">
    <property type="nucleotide sequence ID" value="NZ_FNCJ01000006.1"/>
</dbReference>
<feature type="region of interest" description="Disordered" evidence="1">
    <location>
        <begin position="26"/>
        <end position="45"/>
    </location>
</feature>
<gene>
    <name evidence="2" type="ORF">SAMN05216466_106214</name>
</gene>
<organism evidence="2 3">
    <name type="scientific">Paraburkholderia phenazinium</name>
    <dbReference type="NCBI Taxonomy" id="60549"/>
    <lineage>
        <taxon>Bacteria</taxon>
        <taxon>Pseudomonadati</taxon>
        <taxon>Pseudomonadota</taxon>
        <taxon>Betaproteobacteria</taxon>
        <taxon>Burkholderiales</taxon>
        <taxon>Burkholderiaceae</taxon>
        <taxon>Paraburkholderia</taxon>
    </lineage>
</organism>
<protein>
    <submittedName>
        <fullName evidence="2">Uncharacterized protein</fullName>
    </submittedName>
</protein>
<evidence type="ECO:0000313" key="3">
    <source>
        <dbReference type="Proteomes" id="UP000199706"/>
    </source>
</evidence>
<evidence type="ECO:0000313" key="2">
    <source>
        <dbReference type="EMBL" id="SDG96592.1"/>
    </source>
</evidence>
<dbReference type="AlphaFoldDB" id="A0A1G7YJ61"/>
<dbReference type="EMBL" id="FNCJ01000006">
    <property type="protein sequence ID" value="SDG96592.1"/>
    <property type="molecule type" value="Genomic_DNA"/>
</dbReference>
<reference evidence="2 3" key="1">
    <citation type="submission" date="2016-10" db="EMBL/GenBank/DDBJ databases">
        <authorList>
            <person name="de Groot N.N."/>
        </authorList>
    </citation>
    <scope>NUCLEOTIDE SEQUENCE [LARGE SCALE GENOMIC DNA]</scope>
    <source>
        <strain evidence="2 3">LMG 2247</strain>
    </source>
</reference>
<name>A0A1G7YJ61_9BURK</name>
<dbReference type="Proteomes" id="UP000199706">
    <property type="component" value="Unassembled WGS sequence"/>
</dbReference>
<proteinExistence type="predicted"/>
<evidence type="ECO:0000256" key="1">
    <source>
        <dbReference type="SAM" id="MobiDB-lite"/>
    </source>
</evidence>
<accession>A0A1G7YJ61</accession>